<organism evidence="1 2">
    <name type="scientific">Triangularia setosa</name>
    <dbReference type="NCBI Taxonomy" id="2587417"/>
    <lineage>
        <taxon>Eukaryota</taxon>
        <taxon>Fungi</taxon>
        <taxon>Dikarya</taxon>
        <taxon>Ascomycota</taxon>
        <taxon>Pezizomycotina</taxon>
        <taxon>Sordariomycetes</taxon>
        <taxon>Sordariomycetidae</taxon>
        <taxon>Sordariales</taxon>
        <taxon>Podosporaceae</taxon>
        <taxon>Triangularia</taxon>
    </lineage>
</organism>
<reference evidence="1" key="1">
    <citation type="journal article" date="2023" name="Mol. Phylogenet. Evol.">
        <title>Genome-scale phylogeny and comparative genomics of the fungal order Sordariales.</title>
        <authorList>
            <person name="Hensen N."/>
            <person name="Bonometti L."/>
            <person name="Westerberg I."/>
            <person name="Brannstrom I.O."/>
            <person name="Guillou S."/>
            <person name="Cros-Aarteil S."/>
            <person name="Calhoun S."/>
            <person name="Haridas S."/>
            <person name="Kuo A."/>
            <person name="Mondo S."/>
            <person name="Pangilinan J."/>
            <person name="Riley R."/>
            <person name="LaButti K."/>
            <person name="Andreopoulos B."/>
            <person name="Lipzen A."/>
            <person name="Chen C."/>
            <person name="Yan M."/>
            <person name="Daum C."/>
            <person name="Ng V."/>
            <person name="Clum A."/>
            <person name="Steindorff A."/>
            <person name="Ohm R.A."/>
            <person name="Martin F."/>
            <person name="Silar P."/>
            <person name="Natvig D.O."/>
            <person name="Lalanne C."/>
            <person name="Gautier V."/>
            <person name="Ament-Velasquez S.L."/>
            <person name="Kruys A."/>
            <person name="Hutchinson M.I."/>
            <person name="Powell A.J."/>
            <person name="Barry K."/>
            <person name="Miller A.N."/>
            <person name="Grigoriev I.V."/>
            <person name="Debuchy R."/>
            <person name="Gladieux P."/>
            <person name="Hiltunen Thoren M."/>
            <person name="Johannesson H."/>
        </authorList>
    </citation>
    <scope>NUCLEOTIDE SEQUENCE</scope>
    <source>
        <strain evidence="1">CBS 892.96</strain>
    </source>
</reference>
<comment type="caution">
    <text evidence="1">The sequence shown here is derived from an EMBL/GenBank/DDBJ whole genome shotgun (WGS) entry which is preliminary data.</text>
</comment>
<sequence>MATAPTHSGNESYSEPATNTVNGTVMSMWNRYHHQYLAYTKASTPPLSLLAPMVRCRLREPHTSIALGVRYSPKTEHPDGALEMFSYPEAAQTFVAVLITGSGITYEQHSPIWHALLDNYVQKGGRVVICCGFPYVVIPRDFDAMLAGVGGLGWRVAGCPWSEYLKDEPKSQVKDSLDDAYNWNAVTLKAEGMKAGESWYSNTEGDSAAAMARVGGGGGSWVMLGMCALMRELQR</sequence>
<dbReference type="Proteomes" id="UP001302321">
    <property type="component" value="Unassembled WGS sequence"/>
</dbReference>
<evidence type="ECO:0000313" key="2">
    <source>
        <dbReference type="Proteomes" id="UP001302321"/>
    </source>
</evidence>
<dbReference type="EMBL" id="MU866359">
    <property type="protein sequence ID" value="KAK4173213.1"/>
    <property type="molecule type" value="Genomic_DNA"/>
</dbReference>
<evidence type="ECO:0000313" key="1">
    <source>
        <dbReference type="EMBL" id="KAK4173213.1"/>
    </source>
</evidence>
<proteinExistence type="predicted"/>
<protein>
    <submittedName>
        <fullName evidence="1">Uncharacterized protein</fullName>
    </submittedName>
</protein>
<gene>
    <name evidence="1" type="ORF">QBC36DRAFT_314087</name>
</gene>
<name>A0AAN7A400_9PEZI</name>
<dbReference type="AlphaFoldDB" id="A0AAN7A400"/>
<accession>A0AAN7A400</accession>
<reference evidence="1" key="2">
    <citation type="submission" date="2023-05" db="EMBL/GenBank/DDBJ databases">
        <authorList>
            <consortium name="Lawrence Berkeley National Laboratory"/>
            <person name="Steindorff A."/>
            <person name="Hensen N."/>
            <person name="Bonometti L."/>
            <person name="Westerberg I."/>
            <person name="Brannstrom I.O."/>
            <person name="Guillou S."/>
            <person name="Cros-Aarteil S."/>
            <person name="Calhoun S."/>
            <person name="Haridas S."/>
            <person name="Kuo A."/>
            <person name="Mondo S."/>
            <person name="Pangilinan J."/>
            <person name="Riley R."/>
            <person name="Labutti K."/>
            <person name="Andreopoulos B."/>
            <person name="Lipzen A."/>
            <person name="Chen C."/>
            <person name="Yanf M."/>
            <person name="Daum C."/>
            <person name="Ng V."/>
            <person name="Clum A."/>
            <person name="Ohm R."/>
            <person name="Martin F."/>
            <person name="Silar P."/>
            <person name="Natvig D."/>
            <person name="Lalanne C."/>
            <person name="Gautier V."/>
            <person name="Ament-Velasquez S.L."/>
            <person name="Kruys A."/>
            <person name="Hutchinson M.I."/>
            <person name="Powell A.J."/>
            <person name="Barry K."/>
            <person name="Miller A.N."/>
            <person name="Grigoriev I.V."/>
            <person name="Debuchy R."/>
            <person name="Gladieux P."/>
            <person name="Thoren M.H."/>
            <person name="Johannesson H."/>
        </authorList>
    </citation>
    <scope>NUCLEOTIDE SEQUENCE</scope>
    <source>
        <strain evidence="1">CBS 892.96</strain>
    </source>
</reference>
<keyword evidence="2" id="KW-1185">Reference proteome</keyword>